<comment type="similarity">
    <text evidence="1">Belongs to the UPF0047 family.</text>
</comment>
<reference evidence="2 3" key="1">
    <citation type="submission" date="2019-07" db="EMBL/GenBank/DDBJ databases">
        <title>Genomic Encyclopedia of Archaeal and Bacterial Type Strains, Phase II (KMG-II): from individual species to whole genera.</title>
        <authorList>
            <person name="Goeker M."/>
        </authorList>
    </citation>
    <scope>NUCLEOTIDE SEQUENCE [LARGE SCALE GENOMIC DNA]</scope>
    <source>
        <strain evidence="2 3">ATCC BAA-1139</strain>
    </source>
</reference>
<dbReference type="InterPro" id="IPR035917">
    <property type="entry name" value="YjbQ-like_sf"/>
</dbReference>
<dbReference type="SUPFAM" id="SSF111038">
    <property type="entry name" value="YjbQ-like"/>
    <property type="match status" value="1"/>
</dbReference>
<protein>
    <submittedName>
        <fullName evidence="2">Secondary thiamine-phosphate synthase enzyme</fullName>
    </submittedName>
</protein>
<name>A0A562WTD8_9BACT</name>
<dbReference type="Pfam" id="PF01894">
    <property type="entry name" value="YjbQ"/>
    <property type="match status" value="1"/>
</dbReference>
<keyword evidence="3" id="KW-1185">Reference proteome</keyword>
<dbReference type="AlphaFoldDB" id="A0A562WTD8"/>
<proteinExistence type="inferred from homology"/>
<dbReference type="OrthoDB" id="9801725at2"/>
<dbReference type="PIRSF" id="PIRSF004681">
    <property type="entry name" value="UCP004681"/>
    <property type="match status" value="1"/>
</dbReference>
<evidence type="ECO:0000313" key="2">
    <source>
        <dbReference type="EMBL" id="TWJ33086.1"/>
    </source>
</evidence>
<evidence type="ECO:0000313" key="3">
    <source>
        <dbReference type="Proteomes" id="UP000319449"/>
    </source>
</evidence>
<dbReference type="PANTHER" id="PTHR30615:SF8">
    <property type="entry name" value="UPF0047 PROTEIN C4A8.02C"/>
    <property type="match status" value="1"/>
</dbReference>
<dbReference type="Proteomes" id="UP000319449">
    <property type="component" value="Unassembled WGS sequence"/>
</dbReference>
<dbReference type="RefSeq" id="WP_145017754.1">
    <property type="nucleotide sequence ID" value="NZ_VLLN01000002.1"/>
</dbReference>
<organism evidence="2 3">
    <name type="scientific">Geobacter argillaceus</name>
    <dbReference type="NCBI Taxonomy" id="345631"/>
    <lineage>
        <taxon>Bacteria</taxon>
        <taxon>Pseudomonadati</taxon>
        <taxon>Thermodesulfobacteriota</taxon>
        <taxon>Desulfuromonadia</taxon>
        <taxon>Geobacterales</taxon>
        <taxon>Geobacteraceae</taxon>
        <taxon>Geobacter</taxon>
    </lineage>
</organism>
<gene>
    <name evidence="2" type="ORF">JN12_00499</name>
</gene>
<dbReference type="PROSITE" id="PS01314">
    <property type="entry name" value="UPF0047"/>
    <property type="match status" value="1"/>
</dbReference>
<accession>A0A562WTD8</accession>
<comment type="caution">
    <text evidence="2">The sequence shown here is derived from an EMBL/GenBank/DDBJ whole genome shotgun (WGS) entry which is preliminary data.</text>
</comment>
<sequence>MVRYIEVKSRNRTEMIDITAEVREVIKASGVKNGLCQLFVLHTTAGITVNEGADPAVQRDIITFLNQRVPVDLYYTHREGNSDAHIKATLTGSSLSLIVDGGKPLLGTWQSVFFCEFDGPRPRKVAVTVVQEV</sequence>
<evidence type="ECO:0000256" key="1">
    <source>
        <dbReference type="ARBA" id="ARBA00005534"/>
    </source>
</evidence>
<dbReference type="NCBIfam" id="TIGR00149">
    <property type="entry name" value="TIGR00149_YjbQ"/>
    <property type="match status" value="1"/>
</dbReference>
<dbReference type="PANTHER" id="PTHR30615">
    <property type="entry name" value="UNCHARACTERIZED PROTEIN YJBQ-RELATED"/>
    <property type="match status" value="1"/>
</dbReference>
<dbReference type="EMBL" id="VLLN01000002">
    <property type="protein sequence ID" value="TWJ33086.1"/>
    <property type="molecule type" value="Genomic_DNA"/>
</dbReference>
<dbReference type="InterPro" id="IPR001602">
    <property type="entry name" value="UPF0047_YjbQ-like"/>
</dbReference>
<dbReference type="Gene3D" id="2.60.120.460">
    <property type="entry name" value="YjbQ-like"/>
    <property type="match status" value="1"/>
</dbReference>